<proteinExistence type="predicted"/>
<evidence type="ECO:0000313" key="1">
    <source>
        <dbReference type="EMBL" id="ARF08621.1"/>
    </source>
</evidence>
<dbReference type="EMBL" id="KY684083">
    <property type="protein sequence ID" value="ARF08621.1"/>
    <property type="molecule type" value="Genomic_DNA"/>
</dbReference>
<protein>
    <submittedName>
        <fullName evidence="1">Uncharacterized protein</fullName>
    </submittedName>
</protein>
<sequence length="212" mass="25171">MAWRKRRTCKYILNEQKIQDYFNVLKNMSNDDIIKNHNEIKYFNGCNFDVNIPMACGTSANAVMNISLKFFNKEQSNILATSDINLVLELLKQNRYAPRIILYKICVNSLDDDFIGHSFVIIKLPNHEYTIVQSYIGKYSLFDWLTTNNFTLISYKKIVNIIKRLIIFNQNGLIDNSFLKLWKEITNVDYENPNFTKKYIIYFYTDILFYDI</sequence>
<reference evidence="1" key="1">
    <citation type="journal article" date="2017" name="Science">
        <title>Giant viruses with an expanded complement of translation system components.</title>
        <authorList>
            <person name="Schulz F."/>
            <person name="Yutin N."/>
            <person name="Ivanova N.N."/>
            <person name="Ortega D.R."/>
            <person name="Lee T.K."/>
            <person name="Vierheilig J."/>
            <person name="Daims H."/>
            <person name="Horn M."/>
            <person name="Wagner M."/>
            <person name="Jensen G.J."/>
            <person name="Kyrpides N.C."/>
            <person name="Koonin E.V."/>
            <person name="Woyke T."/>
        </authorList>
    </citation>
    <scope>NUCLEOTIDE SEQUENCE</scope>
    <source>
        <strain evidence="1">CTV1</strain>
    </source>
</reference>
<gene>
    <name evidence="1" type="ORF">Catovirus_1_671</name>
</gene>
<name>A0A1V0SAA8_9VIRU</name>
<organism evidence="1">
    <name type="scientific">Catovirus CTV1</name>
    <dbReference type="NCBI Taxonomy" id="1977631"/>
    <lineage>
        <taxon>Viruses</taxon>
        <taxon>Varidnaviria</taxon>
        <taxon>Bamfordvirae</taxon>
        <taxon>Nucleocytoviricota</taxon>
        <taxon>Megaviricetes</taxon>
        <taxon>Imitervirales</taxon>
        <taxon>Mimiviridae</taxon>
        <taxon>Klosneuvirinae</taxon>
        <taxon>Catovirus</taxon>
    </lineage>
</organism>
<accession>A0A1V0SAA8</accession>